<organism evidence="1 2">
    <name type="scientific">Clathrospora elynae</name>
    <dbReference type="NCBI Taxonomy" id="706981"/>
    <lineage>
        <taxon>Eukaryota</taxon>
        <taxon>Fungi</taxon>
        <taxon>Dikarya</taxon>
        <taxon>Ascomycota</taxon>
        <taxon>Pezizomycotina</taxon>
        <taxon>Dothideomycetes</taxon>
        <taxon>Pleosporomycetidae</taxon>
        <taxon>Pleosporales</taxon>
        <taxon>Diademaceae</taxon>
        <taxon>Clathrospora</taxon>
    </lineage>
</organism>
<dbReference type="AlphaFoldDB" id="A0A6A5SP78"/>
<evidence type="ECO:0000313" key="2">
    <source>
        <dbReference type="Proteomes" id="UP000800038"/>
    </source>
</evidence>
<protein>
    <submittedName>
        <fullName evidence="1">Uncharacterized protein</fullName>
    </submittedName>
</protein>
<name>A0A6A5SP78_9PLEO</name>
<dbReference type="EMBL" id="ML976050">
    <property type="protein sequence ID" value="KAF1941279.1"/>
    <property type="molecule type" value="Genomic_DNA"/>
</dbReference>
<reference evidence="1" key="1">
    <citation type="journal article" date="2020" name="Stud. Mycol.">
        <title>101 Dothideomycetes genomes: a test case for predicting lifestyles and emergence of pathogens.</title>
        <authorList>
            <person name="Haridas S."/>
            <person name="Albert R."/>
            <person name="Binder M."/>
            <person name="Bloem J."/>
            <person name="Labutti K."/>
            <person name="Salamov A."/>
            <person name="Andreopoulos B."/>
            <person name="Baker S."/>
            <person name="Barry K."/>
            <person name="Bills G."/>
            <person name="Bluhm B."/>
            <person name="Cannon C."/>
            <person name="Castanera R."/>
            <person name="Culley D."/>
            <person name="Daum C."/>
            <person name="Ezra D."/>
            <person name="Gonzalez J."/>
            <person name="Henrissat B."/>
            <person name="Kuo A."/>
            <person name="Liang C."/>
            <person name="Lipzen A."/>
            <person name="Lutzoni F."/>
            <person name="Magnuson J."/>
            <person name="Mondo S."/>
            <person name="Nolan M."/>
            <person name="Ohm R."/>
            <person name="Pangilinan J."/>
            <person name="Park H.-J."/>
            <person name="Ramirez L."/>
            <person name="Alfaro M."/>
            <person name="Sun H."/>
            <person name="Tritt A."/>
            <person name="Yoshinaga Y."/>
            <person name="Zwiers L.-H."/>
            <person name="Turgeon B."/>
            <person name="Goodwin S."/>
            <person name="Spatafora J."/>
            <person name="Crous P."/>
            <person name="Grigoriev I."/>
        </authorList>
    </citation>
    <scope>NUCLEOTIDE SEQUENCE</scope>
    <source>
        <strain evidence="1">CBS 161.51</strain>
    </source>
</reference>
<gene>
    <name evidence="1" type="ORF">EJ02DRAFT_208261</name>
</gene>
<evidence type="ECO:0000313" key="1">
    <source>
        <dbReference type="EMBL" id="KAF1941279.1"/>
    </source>
</evidence>
<keyword evidence="2" id="KW-1185">Reference proteome</keyword>
<proteinExistence type="predicted"/>
<dbReference type="Proteomes" id="UP000800038">
    <property type="component" value="Unassembled WGS sequence"/>
</dbReference>
<accession>A0A6A5SP78</accession>
<sequence length="106" mass="11608">MNKPRSRKAGEWVAAEKRQPPASWLTNVAAAGRLFAVVTSAHDAPTSRGIESLVHGSTSCQHHLCVCAFAIQSTPRPRLPMTAPLNTRVRHVTREWAFLSAAIRVL</sequence>